<evidence type="ECO:0000313" key="1">
    <source>
        <dbReference type="EMBL" id="TJY42676.1"/>
    </source>
</evidence>
<keyword evidence="2" id="KW-1185">Reference proteome</keyword>
<dbReference type="AlphaFoldDB" id="A0A4U0FCQ6"/>
<dbReference type="RefSeq" id="WP_136777095.1">
    <property type="nucleotide sequence ID" value="NZ_SUPK01000003.1"/>
</dbReference>
<proteinExistence type="predicted"/>
<organism evidence="1 2">
    <name type="scientific">Cohnella pontilimi</name>
    <dbReference type="NCBI Taxonomy" id="2564100"/>
    <lineage>
        <taxon>Bacteria</taxon>
        <taxon>Bacillati</taxon>
        <taxon>Bacillota</taxon>
        <taxon>Bacilli</taxon>
        <taxon>Bacillales</taxon>
        <taxon>Paenibacillaceae</taxon>
        <taxon>Cohnella</taxon>
    </lineage>
</organism>
<protein>
    <submittedName>
        <fullName evidence="1">Uncharacterized protein</fullName>
    </submittedName>
</protein>
<sequence>MEFEDGNFDWGKFVAYNFDGEEGYLMYECPQVKIRDRLREEIRFVPIDGIREVRRTQGA</sequence>
<reference evidence="1 2" key="1">
    <citation type="submission" date="2019-04" db="EMBL/GenBank/DDBJ databases">
        <title>Cohnella sp. nov., isolated from soil.</title>
        <authorList>
            <person name="Kim W."/>
        </authorList>
    </citation>
    <scope>NUCLEOTIDE SEQUENCE [LARGE SCALE GENOMIC DNA]</scope>
    <source>
        <strain evidence="1 2">CAU 1483</strain>
    </source>
</reference>
<name>A0A4U0FCQ6_9BACL</name>
<dbReference type="Proteomes" id="UP000309673">
    <property type="component" value="Unassembled WGS sequence"/>
</dbReference>
<evidence type="ECO:0000313" key="2">
    <source>
        <dbReference type="Proteomes" id="UP000309673"/>
    </source>
</evidence>
<gene>
    <name evidence="1" type="ORF">E5161_07445</name>
</gene>
<comment type="caution">
    <text evidence="1">The sequence shown here is derived from an EMBL/GenBank/DDBJ whole genome shotgun (WGS) entry which is preliminary data.</text>
</comment>
<accession>A0A4U0FCQ6</accession>
<dbReference type="EMBL" id="SUPK01000003">
    <property type="protein sequence ID" value="TJY42676.1"/>
    <property type="molecule type" value="Genomic_DNA"/>
</dbReference>